<evidence type="ECO:0000313" key="2">
    <source>
        <dbReference type="Proteomes" id="UP000789595"/>
    </source>
</evidence>
<name>A0A8J2SUW5_9STRA</name>
<protein>
    <submittedName>
        <fullName evidence="1">Uncharacterized protein</fullName>
    </submittedName>
</protein>
<comment type="caution">
    <text evidence="1">The sequence shown here is derived from an EMBL/GenBank/DDBJ whole genome shotgun (WGS) entry which is preliminary data.</text>
</comment>
<dbReference type="AlphaFoldDB" id="A0A8J2SUW5"/>
<dbReference type="EMBL" id="CAKKNE010000004">
    <property type="protein sequence ID" value="CAH0373604.1"/>
    <property type="molecule type" value="Genomic_DNA"/>
</dbReference>
<accession>A0A8J2SUW5</accession>
<sequence>MAALHLFSKLDAAVFDRKWRALQSSGAVFGATATAGRTWLSYARPGGAPPRWQWPFFYAADDAELARLLVELARVTRADEEPSPSGRFLEAAVAFAAEDAPPRASRPPPASADELEAARAAIDLDEWLAAHLGGDGLAEARAAVREAAGSDLWRLQTLRPRDLSRKLPLSTWEAAPRDAFLEAARDLRAGELGFENACEWLDDVVEAAGGAAAGATVFLPHGDAGESLRDSIVPDGVIILLGGGIDPMADLMAERRLLGADSPVAALIYFDTDGAALSTAKSGYPRAAAVPFEVPDAWKGYARGDVHQLLDPTRRAEILGGRPVTFLLNTPSCKPHAAVVKDRDEADTEGLEKFLEAEKRLAEDTAAALLAAGAPAAQQMHALGEFGNTPTHVDAKIKAVLDRSTFRLNAANVSPMSRLRTFCSTFPQRPVADDDQRHLLSPREALDAYLAKHGDRVLLPTYGPDYVLHKGNAGKARTPRALAPPDRGPIKTSVEAALAKAHGGVNFAAPPPAAGRDPEWHELDVKATSVLMGYRHDRVTVAPGVANDSKASWRLLGNTIQRAALEHVCAPFLDGLEELRDQMSDD</sequence>
<reference evidence="1" key="1">
    <citation type="submission" date="2021-11" db="EMBL/GenBank/DDBJ databases">
        <authorList>
            <consortium name="Genoscope - CEA"/>
            <person name="William W."/>
        </authorList>
    </citation>
    <scope>NUCLEOTIDE SEQUENCE</scope>
</reference>
<dbReference type="Proteomes" id="UP000789595">
    <property type="component" value="Unassembled WGS sequence"/>
</dbReference>
<gene>
    <name evidence="1" type="ORF">PECAL_4P08130</name>
</gene>
<keyword evidence="2" id="KW-1185">Reference proteome</keyword>
<evidence type="ECO:0000313" key="1">
    <source>
        <dbReference type="EMBL" id="CAH0373604.1"/>
    </source>
</evidence>
<organism evidence="1 2">
    <name type="scientific">Pelagomonas calceolata</name>
    <dbReference type="NCBI Taxonomy" id="35677"/>
    <lineage>
        <taxon>Eukaryota</taxon>
        <taxon>Sar</taxon>
        <taxon>Stramenopiles</taxon>
        <taxon>Ochrophyta</taxon>
        <taxon>Pelagophyceae</taxon>
        <taxon>Pelagomonadales</taxon>
        <taxon>Pelagomonadaceae</taxon>
        <taxon>Pelagomonas</taxon>
    </lineage>
</organism>
<proteinExistence type="predicted"/>